<evidence type="ECO:0000256" key="2">
    <source>
        <dbReference type="SAM" id="Phobius"/>
    </source>
</evidence>
<dbReference type="EMBL" id="ACKZ01000004">
    <property type="protein sequence ID" value="EEW38222.1"/>
    <property type="molecule type" value="Genomic_DNA"/>
</dbReference>
<dbReference type="GeneID" id="78411649"/>
<keyword evidence="2" id="KW-1133">Transmembrane helix</keyword>
<feature type="coiled-coil region" evidence="1">
    <location>
        <begin position="600"/>
        <end position="641"/>
    </location>
</feature>
<reference evidence="4 5" key="1">
    <citation type="submission" date="2009-08" db="EMBL/GenBank/DDBJ databases">
        <authorList>
            <person name="Muzny D."/>
            <person name="Qin X."/>
            <person name="Deng J."/>
            <person name="Jiang H."/>
            <person name="Liu Y."/>
            <person name="Qu J."/>
            <person name="Song X.-Z."/>
            <person name="Zhang L."/>
            <person name="Thornton R."/>
            <person name="Coyle M."/>
            <person name="Francisco L."/>
            <person name="Jackson L."/>
            <person name="Javaid M."/>
            <person name="Korchina V."/>
            <person name="Kovar C."/>
            <person name="Mata R."/>
            <person name="Mathew T."/>
            <person name="Ngo R."/>
            <person name="Nguyen L."/>
            <person name="Nguyen N."/>
            <person name="Okwuonu G."/>
            <person name="Ongeri F."/>
            <person name="Pham C."/>
            <person name="Simmons D."/>
            <person name="Wilczek-Boney K."/>
            <person name="Hale W."/>
            <person name="Jakkamsetti A."/>
            <person name="Pham P."/>
            <person name="Ruth R."/>
            <person name="San Lucas F."/>
            <person name="Warren J."/>
            <person name="Zhang J."/>
            <person name="Zhao Z."/>
            <person name="Zhou C."/>
            <person name="Zhu D."/>
            <person name="Lee S."/>
            <person name="Bess C."/>
            <person name="Blankenburg K."/>
            <person name="Forbes L."/>
            <person name="Fu Q."/>
            <person name="Gubbala S."/>
            <person name="Hirani K."/>
            <person name="Jayaseelan J.C."/>
            <person name="Lara F."/>
            <person name="Munidasa M."/>
            <person name="Palculict T."/>
            <person name="Patil S."/>
            <person name="Pu L.-L."/>
            <person name="Saada N."/>
            <person name="Tang L."/>
            <person name="Weissenberger G."/>
            <person name="Zhu Y."/>
            <person name="Hemphill L."/>
            <person name="Shang Y."/>
            <person name="Youmans B."/>
            <person name="Ayvaz T."/>
            <person name="Ross M."/>
            <person name="Santibanez J."/>
            <person name="Aqrawi P."/>
            <person name="Gross S."/>
            <person name="Joshi V."/>
            <person name="Fowler G."/>
            <person name="Nazareth L."/>
            <person name="Reid J."/>
            <person name="Worley K."/>
            <person name="Petrosino J."/>
            <person name="Highlander S."/>
            <person name="Gibbs R."/>
        </authorList>
    </citation>
    <scope>NUCLEOTIDE SEQUENCE [LARGE SCALE GENOMIC DNA]</scope>
    <source>
        <strain evidence="4 5">ATCC 49175</strain>
    </source>
</reference>
<dbReference type="STRING" id="638301.HMPREF0444_0086"/>
<feature type="coiled-coil region" evidence="1">
    <location>
        <begin position="270"/>
        <end position="311"/>
    </location>
</feature>
<name>C8NDU1_9LACT</name>
<keyword evidence="2" id="KW-0472">Membrane</keyword>
<dbReference type="HOGENOM" id="CLU_006135_1_0_9"/>
<gene>
    <name evidence="4" type="ORF">HMPREF0444_0086</name>
</gene>
<dbReference type="Proteomes" id="UP000005926">
    <property type="component" value="Unassembled WGS sequence"/>
</dbReference>
<feature type="coiled-coil region" evidence="1">
    <location>
        <begin position="181"/>
        <end position="242"/>
    </location>
</feature>
<dbReference type="InterPro" id="IPR038734">
    <property type="entry name" value="YhaN_AAA"/>
</dbReference>
<sequence length="809" mass="94006">MYISKIEIDHFGKWEHETFTFHPNLQVVQGLNESGKTTIRRFIEQMLFDFKQKKNGVYPYQPLHTNTRGGRMWIEDEGLGSLIIERTAVGSQKKLVLKSAETGQALPESMLERILHELTLSEYHSLFGFNEEELQQNVFSNEEEMHRFLYSLSVMGHKGAYEQSQSLLNDANKLYRPQAKKLELNERIDRLEDLTNRLSQTKSENTLYEGYLHAIKGLQQEEEELTTKLSKIQNRIDALEEKHTYFDALEEYRAIEGQYELPKEYDHSKAIEANHCLRSFEKEIEQTKEELKRTEDQVQTLGEATEDTELEALYTKAQSVAAIEERTFELERELKTHPGNIGVQREGVQPFTEAELAKFDAMQRENQPTTSMRIEILIGLIGIIVMIVVGFLTNQVLASVIIASGLGVAGAFFLQKNGQVISPKSKRENERVQQILLDKGIEVTLEDAKRFISRNEGRNVNDFIQKKAQWNQLEERLSAFKEETQDFWKNEQITAPATVQQQLGIIREAWMNSQKREAKMEQLQESILKKEQHLAQLEQDAIEVREELLNSLRPLGITTIEAFRSHLATLDHRVALSQKRAYIEKQVAIFSSEEKESLHREMLEEELQDEVFTKAQLESRRKEVRDQLVSLQTKAELLEEDEQVEDLQMEADFERFEAQEAMKDWATQVYAAKWILKQLDEKVPTKVPLIVEEASRIFSRLTRGQYTKIHLSDTQAKVQQQNGQWMEAFYLSKGALDQLYIAIRFAFIFQLAKKMKIPVLIDDGFVNFDRERLSIMIELMEELSRVTQVFYFTTEVPTEISKENILKLS</sequence>
<dbReference type="PANTHER" id="PTHR41259">
    <property type="entry name" value="DOUBLE-STRAND BREAK REPAIR RAD50 ATPASE, PUTATIVE-RELATED"/>
    <property type="match status" value="1"/>
</dbReference>
<accession>C8NDU1</accession>
<evidence type="ECO:0000313" key="4">
    <source>
        <dbReference type="EMBL" id="EEW38222.1"/>
    </source>
</evidence>
<dbReference type="Gene3D" id="3.40.50.300">
    <property type="entry name" value="P-loop containing nucleotide triphosphate hydrolases"/>
    <property type="match status" value="2"/>
</dbReference>
<dbReference type="eggNOG" id="COG4717">
    <property type="taxonomic scope" value="Bacteria"/>
</dbReference>
<feature type="domain" description="YhaN AAA" evidence="3">
    <location>
        <begin position="1"/>
        <end position="202"/>
    </location>
</feature>
<dbReference type="InterPro" id="IPR027417">
    <property type="entry name" value="P-loop_NTPase"/>
</dbReference>
<evidence type="ECO:0000259" key="3">
    <source>
        <dbReference type="Pfam" id="PF13514"/>
    </source>
</evidence>
<feature type="transmembrane region" description="Helical" evidence="2">
    <location>
        <begin position="397"/>
        <end position="414"/>
    </location>
</feature>
<comment type="caution">
    <text evidence="4">The sequence shown here is derived from an EMBL/GenBank/DDBJ whole genome shotgun (WGS) entry which is preliminary data.</text>
</comment>
<dbReference type="PANTHER" id="PTHR41259:SF1">
    <property type="entry name" value="DOUBLE-STRAND BREAK REPAIR RAD50 ATPASE, PUTATIVE-RELATED"/>
    <property type="match status" value="1"/>
</dbReference>
<keyword evidence="5" id="KW-1185">Reference proteome</keyword>
<feature type="coiled-coil region" evidence="1">
    <location>
        <begin position="520"/>
        <end position="547"/>
    </location>
</feature>
<evidence type="ECO:0000313" key="5">
    <source>
        <dbReference type="Proteomes" id="UP000005926"/>
    </source>
</evidence>
<dbReference type="AlphaFoldDB" id="C8NDU1"/>
<protein>
    <recommendedName>
        <fullName evidence="3">YhaN AAA domain-containing protein</fullName>
    </recommendedName>
</protein>
<organism evidence="4 5">
    <name type="scientific">Granulicatella adiacens ATCC 49175</name>
    <dbReference type="NCBI Taxonomy" id="638301"/>
    <lineage>
        <taxon>Bacteria</taxon>
        <taxon>Bacillati</taxon>
        <taxon>Bacillota</taxon>
        <taxon>Bacilli</taxon>
        <taxon>Lactobacillales</taxon>
        <taxon>Carnobacteriaceae</taxon>
        <taxon>Granulicatella</taxon>
    </lineage>
</organism>
<dbReference type="RefSeq" id="WP_005604990.1">
    <property type="nucleotide sequence ID" value="NZ_CP102283.1"/>
</dbReference>
<proteinExistence type="predicted"/>
<dbReference type="SUPFAM" id="SSF52540">
    <property type="entry name" value="P-loop containing nucleoside triphosphate hydrolases"/>
    <property type="match status" value="1"/>
</dbReference>
<keyword evidence="2" id="KW-0812">Transmembrane</keyword>
<keyword evidence="1" id="KW-0175">Coiled coil</keyword>
<feature type="transmembrane region" description="Helical" evidence="2">
    <location>
        <begin position="372"/>
        <end position="391"/>
    </location>
</feature>
<dbReference type="Pfam" id="PF13514">
    <property type="entry name" value="AAA_27"/>
    <property type="match status" value="1"/>
</dbReference>
<evidence type="ECO:0000256" key="1">
    <source>
        <dbReference type="SAM" id="Coils"/>
    </source>
</evidence>